<gene>
    <name evidence="4" type="ORF">RCOM_2006180</name>
</gene>
<dbReference type="Proteomes" id="UP000008311">
    <property type="component" value="Unassembled WGS sequence"/>
</dbReference>
<evidence type="ECO:0000313" key="4">
    <source>
        <dbReference type="EMBL" id="EEF23958.1"/>
    </source>
</evidence>
<dbReference type="PANTHER" id="PTHR13789">
    <property type="entry name" value="MONOOXYGENASE"/>
    <property type="match status" value="1"/>
</dbReference>
<evidence type="ECO:0000256" key="1">
    <source>
        <dbReference type="ARBA" id="ARBA00023002"/>
    </source>
</evidence>
<dbReference type="Gene3D" id="3.50.50.60">
    <property type="entry name" value="FAD/NAD(P)-binding domain"/>
    <property type="match status" value="1"/>
</dbReference>
<dbReference type="InterPro" id="IPR036188">
    <property type="entry name" value="FAD/NAD-bd_sf"/>
</dbReference>
<feature type="non-terminal residue" evidence="4">
    <location>
        <position position="123"/>
    </location>
</feature>
<dbReference type="STRING" id="3988.B9TJK7"/>
<dbReference type="EMBL" id="EQ984041">
    <property type="protein sequence ID" value="EEF23958.1"/>
    <property type="molecule type" value="Genomic_DNA"/>
</dbReference>
<keyword evidence="1" id="KW-0560">Oxidoreductase</keyword>
<dbReference type="GO" id="GO:0004497">
    <property type="term" value="F:monooxygenase activity"/>
    <property type="evidence" value="ECO:0007669"/>
    <property type="project" value="UniProtKB-KW"/>
</dbReference>
<feature type="domain" description="FAD-binding" evidence="3">
    <location>
        <begin position="7"/>
        <end position="120"/>
    </location>
</feature>
<evidence type="ECO:0000256" key="2">
    <source>
        <dbReference type="ARBA" id="ARBA00023033"/>
    </source>
</evidence>
<dbReference type="InterPro" id="IPR050493">
    <property type="entry name" value="FAD-dep_Monooxygenase_BioMet"/>
</dbReference>
<proteinExistence type="predicted"/>
<organism evidence="4 5">
    <name type="scientific">Ricinus communis</name>
    <name type="common">Castor bean</name>
    <dbReference type="NCBI Taxonomy" id="3988"/>
    <lineage>
        <taxon>Eukaryota</taxon>
        <taxon>Viridiplantae</taxon>
        <taxon>Streptophyta</taxon>
        <taxon>Embryophyta</taxon>
        <taxon>Tracheophyta</taxon>
        <taxon>Spermatophyta</taxon>
        <taxon>Magnoliopsida</taxon>
        <taxon>eudicotyledons</taxon>
        <taxon>Gunneridae</taxon>
        <taxon>Pentapetalae</taxon>
        <taxon>rosids</taxon>
        <taxon>fabids</taxon>
        <taxon>Malpighiales</taxon>
        <taxon>Euphorbiaceae</taxon>
        <taxon>Acalyphoideae</taxon>
        <taxon>Acalypheae</taxon>
        <taxon>Ricinus</taxon>
    </lineage>
</organism>
<sequence length="123" mass="13204">MTAKLHIGIAGAGSAGLATAIAFARRGHRVTVLEKHQSLAPLGAGLLIQPQGIRALQQLGLKDQFEKVSLPIRRLLGESHLGWRIVDIAYDQELARSVSRDRLAQTLFDEALSAGTVVQFASP</sequence>
<keyword evidence="2" id="KW-0503">Monooxygenase</keyword>
<reference evidence="5" key="1">
    <citation type="journal article" date="2010" name="Nat. Biotechnol.">
        <title>Draft genome sequence of the oilseed species Ricinus communis.</title>
        <authorList>
            <person name="Chan A.P."/>
            <person name="Crabtree J."/>
            <person name="Zhao Q."/>
            <person name="Lorenzi H."/>
            <person name="Orvis J."/>
            <person name="Puiu D."/>
            <person name="Melake-Berhan A."/>
            <person name="Jones K.M."/>
            <person name="Redman J."/>
            <person name="Chen G."/>
            <person name="Cahoon E.B."/>
            <person name="Gedil M."/>
            <person name="Stanke M."/>
            <person name="Haas B.J."/>
            <person name="Wortman J.R."/>
            <person name="Fraser-Liggett C.M."/>
            <person name="Ravel J."/>
            <person name="Rabinowicz P.D."/>
        </authorList>
    </citation>
    <scope>NUCLEOTIDE SEQUENCE [LARGE SCALE GENOMIC DNA]</scope>
    <source>
        <strain evidence="5">cv. Hale</strain>
    </source>
</reference>
<evidence type="ECO:0000313" key="5">
    <source>
        <dbReference type="Proteomes" id="UP000008311"/>
    </source>
</evidence>
<dbReference type="AlphaFoldDB" id="B9TJK7"/>
<dbReference type="InterPro" id="IPR002938">
    <property type="entry name" value="FAD-bd"/>
</dbReference>
<dbReference type="Pfam" id="PF01494">
    <property type="entry name" value="FAD_binding_3"/>
    <property type="match status" value="1"/>
</dbReference>
<dbReference type="SUPFAM" id="SSF51905">
    <property type="entry name" value="FAD/NAD(P)-binding domain"/>
    <property type="match status" value="1"/>
</dbReference>
<keyword evidence="5" id="KW-1185">Reference proteome</keyword>
<evidence type="ECO:0000259" key="3">
    <source>
        <dbReference type="Pfam" id="PF01494"/>
    </source>
</evidence>
<protein>
    <recommendedName>
        <fullName evidence="3">FAD-binding domain-containing protein</fullName>
    </recommendedName>
</protein>
<name>B9TJK7_RICCO</name>
<dbReference type="InParanoid" id="B9TJK7"/>
<dbReference type="GO" id="GO:0071949">
    <property type="term" value="F:FAD binding"/>
    <property type="evidence" value="ECO:0007669"/>
    <property type="project" value="InterPro"/>
</dbReference>
<dbReference type="PANTHER" id="PTHR13789:SF309">
    <property type="entry name" value="PUTATIVE (AFU_ORTHOLOGUE AFUA_6G14510)-RELATED"/>
    <property type="match status" value="1"/>
</dbReference>
<accession>B9TJK7</accession>